<gene>
    <name evidence="1" type="ORF">GCM10010832_10050</name>
</gene>
<comment type="caution">
    <text evidence="1">The sequence shown here is derived from an EMBL/GenBank/DDBJ whole genome shotgun (WGS) entry which is preliminary data.</text>
</comment>
<evidence type="ECO:0000313" key="1">
    <source>
        <dbReference type="EMBL" id="GGE31716.1"/>
    </source>
</evidence>
<dbReference type="RefSeq" id="WP_188458011.1">
    <property type="nucleotide sequence ID" value="NZ_BMGM01000004.1"/>
</dbReference>
<sequence length="182" mass="21732">MKAQEQHTYPASIKKEVEKALAYFPQLQDVHITFKFKTDIKKSTMQAQPKFKSLFMRRSKREYFIFISEKFKISDQEFKTLNVPSDVITGWIGHELGHILDYENRGSLNLIWFGIRYLLLERHIIEAERAADSFAVMQGMEDYILKTKNFILNHAEINQLYKERIMRYYLSPEDIMQIVQNR</sequence>
<evidence type="ECO:0000313" key="2">
    <source>
        <dbReference type="Proteomes" id="UP000599179"/>
    </source>
</evidence>
<accession>A0ABQ1SDS0</accession>
<name>A0ABQ1SDS0_9FLAO</name>
<reference evidence="2" key="1">
    <citation type="journal article" date="2019" name="Int. J. Syst. Evol. Microbiol.">
        <title>The Global Catalogue of Microorganisms (GCM) 10K type strain sequencing project: providing services to taxonomists for standard genome sequencing and annotation.</title>
        <authorList>
            <consortium name="The Broad Institute Genomics Platform"/>
            <consortium name="The Broad Institute Genome Sequencing Center for Infectious Disease"/>
            <person name="Wu L."/>
            <person name="Ma J."/>
        </authorList>
    </citation>
    <scope>NUCLEOTIDE SEQUENCE [LARGE SCALE GENOMIC DNA]</scope>
    <source>
        <strain evidence="2">CGMCC 1.12931</strain>
    </source>
</reference>
<organism evidence="1 2">
    <name type="scientific">Psychroflexus planctonicus</name>
    <dbReference type="NCBI Taxonomy" id="1526575"/>
    <lineage>
        <taxon>Bacteria</taxon>
        <taxon>Pseudomonadati</taxon>
        <taxon>Bacteroidota</taxon>
        <taxon>Flavobacteriia</taxon>
        <taxon>Flavobacteriales</taxon>
        <taxon>Flavobacteriaceae</taxon>
        <taxon>Psychroflexus</taxon>
    </lineage>
</organism>
<dbReference type="EMBL" id="BMGM01000004">
    <property type="protein sequence ID" value="GGE31716.1"/>
    <property type="molecule type" value="Genomic_DNA"/>
</dbReference>
<proteinExistence type="predicted"/>
<keyword evidence="2" id="KW-1185">Reference proteome</keyword>
<protein>
    <submittedName>
        <fullName evidence="1">Uncharacterized protein</fullName>
    </submittedName>
</protein>
<dbReference type="Proteomes" id="UP000599179">
    <property type="component" value="Unassembled WGS sequence"/>
</dbReference>